<reference evidence="1" key="1">
    <citation type="journal article" date="2021" name="Proc. Natl. Acad. Sci. U.S.A.">
        <title>A Catalog of Tens of Thousands of Viruses from Human Metagenomes Reveals Hidden Associations with Chronic Diseases.</title>
        <authorList>
            <person name="Tisza M.J."/>
            <person name="Buck C.B."/>
        </authorList>
    </citation>
    <scope>NUCLEOTIDE SEQUENCE</scope>
    <source>
        <strain evidence="1">CtCIv11</strain>
    </source>
</reference>
<sequence>MAKVLEPISDAELKKITVVNLRNEYKKLANFYQRIMNNELIYCSHCGQWKSAATFYSSKTSPDGIEHYACKECILNECTDYDKKNNIRTDNREKTIETFRRLNWYFDENVYNEQLQKLSEQTGEKIRSTAVQQWIVICRSLNDYSQKTYKDSIFSIDDEESIPETNTRIVQKTLKSAKKRFGNNYNNEELMYLETEYQDWTTRYPCENKSQELLFKRVCCKELEIDNAQKNGKDTKDLDATLQNLLGSLNIKPNQKTTSELTDNLTFGQLIDKWEGEWDGGKPIPEPEGEFKDPDKIGLLIDVFFKGHLSKMMGLKNAFSSTYEKFISKYTVKKPEYDEDTDSEALFDKIFGQKAEEEV</sequence>
<proteinExistence type="predicted"/>
<name>A0A8S5S2C8_9CAUD</name>
<organism evidence="1">
    <name type="scientific">Siphoviridae sp. ctCIv11</name>
    <dbReference type="NCBI Taxonomy" id="2827806"/>
    <lineage>
        <taxon>Viruses</taxon>
        <taxon>Duplodnaviria</taxon>
        <taxon>Heunggongvirae</taxon>
        <taxon>Uroviricota</taxon>
        <taxon>Caudoviricetes</taxon>
    </lineage>
</organism>
<accession>A0A8S5S2C8</accession>
<evidence type="ECO:0000313" key="1">
    <source>
        <dbReference type="EMBL" id="DAF45089.1"/>
    </source>
</evidence>
<dbReference type="EMBL" id="BK032513">
    <property type="protein sequence ID" value="DAF45089.1"/>
    <property type="molecule type" value="Genomic_DNA"/>
</dbReference>
<protein>
    <submittedName>
        <fullName evidence="1">Uncharacterized protein</fullName>
    </submittedName>
</protein>